<dbReference type="GO" id="GO:0005634">
    <property type="term" value="C:nucleus"/>
    <property type="evidence" value="ECO:0007669"/>
    <property type="project" value="UniProtKB-SubCell"/>
</dbReference>
<evidence type="ECO:0000256" key="4">
    <source>
        <dbReference type="ARBA" id="ARBA00023242"/>
    </source>
</evidence>
<dbReference type="Pfam" id="PF22606">
    <property type="entry name" value="Cdc6-ORC-like_ATPase_lid"/>
    <property type="match status" value="1"/>
</dbReference>
<dbReference type="GO" id="GO:0003688">
    <property type="term" value="F:DNA replication origin binding"/>
    <property type="evidence" value="ECO:0007669"/>
    <property type="project" value="TreeGrafter"/>
</dbReference>
<keyword evidence="3" id="KW-0235">DNA replication</keyword>
<dbReference type="InterPro" id="IPR015163">
    <property type="entry name" value="Cdc6_C"/>
</dbReference>
<feature type="compositionally biased region" description="Gly residues" evidence="7">
    <location>
        <begin position="515"/>
        <end position="531"/>
    </location>
</feature>
<evidence type="ECO:0000256" key="1">
    <source>
        <dbReference type="ARBA" id="ARBA00004123"/>
    </source>
</evidence>
<dbReference type="GO" id="GO:0033314">
    <property type="term" value="P:mitotic DNA replication checkpoint signaling"/>
    <property type="evidence" value="ECO:0007669"/>
    <property type="project" value="TreeGrafter"/>
</dbReference>
<dbReference type="SMART" id="SM00382">
    <property type="entry name" value="AAA"/>
    <property type="match status" value="1"/>
</dbReference>
<evidence type="ECO:0000256" key="5">
    <source>
        <dbReference type="ARBA" id="ARBA00023306"/>
    </source>
</evidence>
<protein>
    <recommendedName>
        <fullName evidence="6">Cell division control protein</fullName>
    </recommendedName>
</protein>
<gene>
    <name evidence="9" type="primary">CDC6</name>
    <name evidence="9" type="ORF">HDU87_007491</name>
</gene>
<dbReference type="Pfam" id="PF13191">
    <property type="entry name" value="AAA_16"/>
    <property type="match status" value="1"/>
</dbReference>
<comment type="caution">
    <text evidence="9">The sequence shown here is derived from an EMBL/GenBank/DDBJ whole genome shotgun (WGS) entry which is preliminary data.</text>
</comment>
<dbReference type="AlphaFoldDB" id="A0AAD5TPG2"/>
<dbReference type="GO" id="GO:0051301">
    <property type="term" value="P:cell division"/>
    <property type="evidence" value="ECO:0007669"/>
    <property type="project" value="UniProtKB-UniRule"/>
</dbReference>
<keyword evidence="2" id="KW-0132">Cell division</keyword>
<evidence type="ECO:0000256" key="6">
    <source>
        <dbReference type="PIRNR" id="PIRNR001767"/>
    </source>
</evidence>
<comment type="similarity">
    <text evidence="6">Belongs to the CDC6/cdc18 family.</text>
</comment>
<evidence type="ECO:0000256" key="2">
    <source>
        <dbReference type="ARBA" id="ARBA00022618"/>
    </source>
</evidence>
<feature type="region of interest" description="Disordered" evidence="7">
    <location>
        <begin position="1"/>
        <end position="70"/>
    </location>
</feature>
<dbReference type="InterPro" id="IPR027417">
    <property type="entry name" value="P-loop_NTPase"/>
</dbReference>
<organism evidence="9 10">
    <name type="scientific">Geranomyces variabilis</name>
    <dbReference type="NCBI Taxonomy" id="109894"/>
    <lineage>
        <taxon>Eukaryota</taxon>
        <taxon>Fungi</taxon>
        <taxon>Fungi incertae sedis</taxon>
        <taxon>Chytridiomycota</taxon>
        <taxon>Chytridiomycota incertae sedis</taxon>
        <taxon>Chytridiomycetes</taxon>
        <taxon>Spizellomycetales</taxon>
        <taxon>Powellomycetaceae</taxon>
        <taxon>Geranomyces</taxon>
    </lineage>
</organism>
<keyword evidence="4" id="KW-0539">Nucleus</keyword>
<dbReference type="PIRSF" id="PIRSF001767">
    <property type="entry name" value="Cdc6"/>
    <property type="match status" value="1"/>
</dbReference>
<feature type="region of interest" description="Disordered" evidence="7">
    <location>
        <begin position="513"/>
        <end position="538"/>
    </location>
</feature>
<accession>A0AAD5TPG2</accession>
<sequence length="567" mass="60055">MPGSVHPQSPPAKRPRRNGSDSLAPPPAAAAAAAETPVVSLPLQPLGDSITANAPSPVPHSPSNCLQKTPQRGRRATACCAPASASPLPPTAAAAAAASPPASPPPHLTPRAVYAKAKTLFRRSTIPDRLVGRDTERAAVLDFWRGHVLARRPGSIYLSGIPGTGKTALVDEAARALQAESEAGEICVTKVNCMTVTEPEKIYAKLLAELSGKDVPTTNGELAVAELNEIFRKSAPKRTRVFHVVVLDEIDTLVTKDCRVLYKLFGWAQPDTDSCLALVGIGNSLDLTMRVLPRLAERNCQPISVKFDPYDIKSIINIINGRLRSLDPDAALLTTLNENTTRQQQQQQKQSLPLMKPMVVELCARKTAATGDLRKALDVCRSAIELAEAELTAKAATTKSITNPLDATITSPRDAPNVTIKHILAAAASAGAGGESAMIKIRPLSLQLKMLLCALVVGKRREGKASAPTLPALHELYVSIMRKRTRIAPVARTELQDLVTHLESRGLAVVTAQGARGGGGGSASGGRGSGKGGRKEDARRVRLAVTVDEVEEAVAGEPMLVEFLRGD</sequence>
<dbReference type="InterPro" id="IPR041664">
    <property type="entry name" value="AAA_16"/>
</dbReference>
<dbReference type="Proteomes" id="UP001212152">
    <property type="component" value="Unassembled WGS sequence"/>
</dbReference>
<evidence type="ECO:0000259" key="8">
    <source>
        <dbReference type="SMART" id="SM00382"/>
    </source>
</evidence>
<feature type="compositionally biased region" description="Polar residues" evidence="7">
    <location>
        <begin position="61"/>
        <end position="70"/>
    </location>
</feature>
<reference evidence="9" key="1">
    <citation type="submission" date="2020-05" db="EMBL/GenBank/DDBJ databases">
        <title>Phylogenomic resolution of chytrid fungi.</title>
        <authorList>
            <person name="Stajich J.E."/>
            <person name="Amses K."/>
            <person name="Simmons R."/>
            <person name="Seto K."/>
            <person name="Myers J."/>
            <person name="Bonds A."/>
            <person name="Quandt C.A."/>
            <person name="Barry K."/>
            <person name="Liu P."/>
            <person name="Grigoriev I."/>
            <person name="Longcore J.E."/>
            <person name="James T.Y."/>
        </authorList>
    </citation>
    <scope>NUCLEOTIDE SEQUENCE</scope>
    <source>
        <strain evidence="9">JEL0379</strain>
    </source>
</reference>
<keyword evidence="10" id="KW-1185">Reference proteome</keyword>
<feature type="region of interest" description="Disordered" evidence="7">
    <location>
        <begin position="89"/>
        <end position="109"/>
    </location>
</feature>
<name>A0AAD5TPG2_9FUNG</name>
<evidence type="ECO:0000256" key="7">
    <source>
        <dbReference type="SAM" id="MobiDB-lite"/>
    </source>
</evidence>
<dbReference type="InterPro" id="IPR003593">
    <property type="entry name" value="AAA+_ATPase"/>
</dbReference>
<comment type="subcellular location">
    <subcellularLocation>
        <location evidence="1">Nucleus</location>
    </subcellularLocation>
</comment>
<feature type="domain" description="AAA+ ATPase" evidence="8">
    <location>
        <begin position="152"/>
        <end position="301"/>
    </location>
</feature>
<evidence type="ECO:0000256" key="3">
    <source>
        <dbReference type="ARBA" id="ARBA00022705"/>
    </source>
</evidence>
<dbReference type="PANTHER" id="PTHR10763:SF26">
    <property type="entry name" value="CELL DIVISION CONTROL PROTEIN 6 HOMOLOG"/>
    <property type="match status" value="1"/>
</dbReference>
<dbReference type="PANTHER" id="PTHR10763">
    <property type="entry name" value="CELL DIVISION CONTROL PROTEIN 6-RELATED"/>
    <property type="match status" value="1"/>
</dbReference>
<dbReference type="Pfam" id="PF09079">
    <property type="entry name" value="WHD_Cdc6"/>
    <property type="match status" value="1"/>
</dbReference>
<evidence type="ECO:0000313" key="9">
    <source>
        <dbReference type="EMBL" id="KAJ3183069.1"/>
    </source>
</evidence>
<dbReference type="InterPro" id="IPR050311">
    <property type="entry name" value="ORC1/CDC6"/>
</dbReference>
<evidence type="ECO:0000313" key="10">
    <source>
        <dbReference type="Proteomes" id="UP001212152"/>
    </source>
</evidence>
<dbReference type="GO" id="GO:0006270">
    <property type="term" value="P:DNA replication initiation"/>
    <property type="evidence" value="ECO:0007669"/>
    <property type="project" value="UniProtKB-UniRule"/>
</dbReference>
<dbReference type="InterPro" id="IPR054425">
    <property type="entry name" value="Cdc6_ORC1-like_ATPase_lid"/>
</dbReference>
<dbReference type="SUPFAM" id="SSF52540">
    <property type="entry name" value="P-loop containing nucleoside triphosphate hydrolases"/>
    <property type="match status" value="1"/>
</dbReference>
<feature type="compositionally biased region" description="Low complexity" evidence="7">
    <location>
        <begin position="89"/>
        <end position="100"/>
    </location>
</feature>
<dbReference type="CDD" id="cd00009">
    <property type="entry name" value="AAA"/>
    <property type="match status" value="1"/>
</dbReference>
<keyword evidence="5" id="KW-0131">Cell cycle</keyword>
<dbReference type="Gene3D" id="3.40.50.300">
    <property type="entry name" value="P-loop containing nucleotide triphosphate hydrolases"/>
    <property type="match status" value="1"/>
</dbReference>
<dbReference type="EMBL" id="JADGJQ010000007">
    <property type="protein sequence ID" value="KAJ3183069.1"/>
    <property type="molecule type" value="Genomic_DNA"/>
</dbReference>
<dbReference type="Gene3D" id="1.10.8.60">
    <property type="match status" value="1"/>
</dbReference>
<dbReference type="InterPro" id="IPR016314">
    <property type="entry name" value="Cdc6/18"/>
</dbReference>
<proteinExistence type="inferred from homology"/>